<dbReference type="Pfam" id="PF14368">
    <property type="entry name" value="LTP_2"/>
    <property type="match status" value="1"/>
</dbReference>
<dbReference type="Proteomes" id="UP000091857">
    <property type="component" value="Chromosome 15"/>
</dbReference>
<name>A0A2C9UG27_MANES</name>
<dbReference type="STRING" id="3983.A0A2C9UG27"/>
<dbReference type="SMART" id="SM00499">
    <property type="entry name" value="AAI"/>
    <property type="match status" value="1"/>
</dbReference>
<dbReference type="EMBL" id="CM004401">
    <property type="protein sequence ID" value="OAY29483.1"/>
    <property type="molecule type" value="Genomic_DNA"/>
</dbReference>
<dbReference type="GO" id="GO:0009627">
    <property type="term" value="P:systemic acquired resistance"/>
    <property type="evidence" value="ECO:0007669"/>
    <property type="project" value="InterPro"/>
</dbReference>
<sequence length="108" mass="11557">MEAYAKKLAFAALVVVLALVSAKPMVANGESLCNMTDDGLKSCKPSVSGSNPAAPSDLCCSALAKADFQCLCFYKNNYPWLLTTYKIDPDLAMQLPAKCNLVGQSFHC</sequence>
<dbReference type="CDD" id="cd04660">
    <property type="entry name" value="nsLTP_like"/>
    <property type="match status" value="1"/>
</dbReference>
<dbReference type="PANTHER" id="PTHR33122">
    <property type="entry name" value="LIPID BINDING PROTEIN-RELATED"/>
    <property type="match status" value="1"/>
</dbReference>
<evidence type="ECO:0000313" key="4">
    <source>
        <dbReference type="Proteomes" id="UP000091857"/>
    </source>
</evidence>
<feature type="signal peptide" evidence="1">
    <location>
        <begin position="1"/>
        <end position="22"/>
    </location>
</feature>
<dbReference type="InterPro" id="IPR039265">
    <property type="entry name" value="DIR1-like"/>
</dbReference>
<dbReference type="OrthoDB" id="643149at2759"/>
<proteinExistence type="predicted"/>
<dbReference type="PANTHER" id="PTHR33122:SF36">
    <property type="entry name" value="LIPID TRANSFER PROTEIN"/>
    <property type="match status" value="1"/>
</dbReference>
<gene>
    <name evidence="3" type="ORF">MANES_15G148400v8</name>
</gene>
<dbReference type="AlphaFoldDB" id="A0A2C9UG27"/>
<evidence type="ECO:0000313" key="3">
    <source>
        <dbReference type="EMBL" id="OAY29483.1"/>
    </source>
</evidence>
<dbReference type="Gramene" id="Manes.15G148400.1.v8.1">
    <property type="protein sequence ID" value="Manes.15G148400.1.v8.1.CDS.1"/>
    <property type="gene ID" value="Manes.15G148400.v8.1"/>
</dbReference>
<dbReference type="InterPro" id="IPR036312">
    <property type="entry name" value="Bifun_inhib/LTP/seed_sf"/>
</dbReference>
<dbReference type="InterPro" id="IPR016140">
    <property type="entry name" value="Bifunc_inhib/LTP/seed_store"/>
</dbReference>
<keyword evidence="4" id="KW-1185">Reference proteome</keyword>
<organism evidence="3 4">
    <name type="scientific">Manihot esculenta</name>
    <name type="common">Cassava</name>
    <name type="synonym">Jatropha manihot</name>
    <dbReference type="NCBI Taxonomy" id="3983"/>
    <lineage>
        <taxon>Eukaryota</taxon>
        <taxon>Viridiplantae</taxon>
        <taxon>Streptophyta</taxon>
        <taxon>Embryophyta</taxon>
        <taxon>Tracheophyta</taxon>
        <taxon>Spermatophyta</taxon>
        <taxon>Magnoliopsida</taxon>
        <taxon>eudicotyledons</taxon>
        <taxon>Gunneridae</taxon>
        <taxon>Pentapetalae</taxon>
        <taxon>rosids</taxon>
        <taxon>fabids</taxon>
        <taxon>Malpighiales</taxon>
        <taxon>Euphorbiaceae</taxon>
        <taxon>Crotonoideae</taxon>
        <taxon>Manihoteae</taxon>
        <taxon>Manihot</taxon>
    </lineage>
</organism>
<dbReference type="Gene3D" id="1.10.110.10">
    <property type="entry name" value="Plant lipid-transfer and hydrophobic proteins"/>
    <property type="match status" value="1"/>
</dbReference>
<dbReference type="SUPFAM" id="SSF47699">
    <property type="entry name" value="Bifunctional inhibitor/lipid-transfer protein/seed storage 2S albumin"/>
    <property type="match status" value="1"/>
</dbReference>
<comment type="caution">
    <text evidence="3">The sequence shown here is derived from an EMBL/GenBank/DDBJ whole genome shotgun (WGS) entry which is preliminary data.</text>
</comment>
<dbReference type="GO" id="GO:0005504">
    <property type="term" value="F:fatty acid binding"/>
    <property type="evidence" value="ECO:0007669"/>
    <property type="project" value="InterPro"/>
</dbReference>
<protein>
    <recommendedName>
        <fullName evidence="2">Bifunctional inhibitor/plant lipid transfer protein/seed storage helical domain-containing protein</fullName>
    </recommendedName>
</protein>
<feature type="domain" description="Bifunctional inhibitor/plant lipid transfer protein/seed storage helical" evidence="2">
    <location>
        <begin position="33"/>
        <end position="108"/>
    </location>
</feature>
<evidence type="ECO:0000259" key="2">
    <source>
        <dbReference type="SMART" id="SM00499"/>
    </source>
</evidence>
<dbReference type="InterPro" id="IPR044741">
    <property type="entry name" value="NsLTP-like"/>
</dbReference>
<reference evidence="4" key="1">
    <citation type="journal article" date="2016" name="Nat. Biotechnol.">
        <title>Sequencing wild and cultivated cassava and related species reveals extensive interspecific hybridization and genetic diversity.</title>
        <authorList>
            <person name="Bredeson J.V."/>
            <person name="Lyons J.B."/>
            <person name="Prochnik S.E."/>
            <person name="Wu G.A."/>
            <person name="Ha C.M."/>
            <person name="Edsinger-Gonzales E."/>
            <person name="Grimwood J."/>
            <person name="Schmutz J."/>
            <person name="Rabbi I.Y."/>
            <person name="Egesi C."/>
            <person name="Nauluvula P."/>
            <person name="Lebot V."/>
            <person name="Ndunguru J."/>
            <person name="Mkamilo G."/>
            <person name="Bart R.S."/>
            <person name="Setter T.L."/>
            <person name="Gleadow R.M."/>
            <person name="Kulakow P."/>
            <person name="Ferguson M.E."/>
            <person name="Rounsley S."/>
            <person name="Rokhsar D.S."/>
        </authorList>
    </citation>
    <scope>NUCLEOTIDE SEQUENCE [LARGE SCALE GENOMIC DNA]</scope>
    <source>
        <strain evidence="4">cv. AM560-2</strain>
    </source>
</reference>
<keyword evidence="1" id="KW-0732">Signal</keyword>
<feature type="chain" id="PRO_5012316235" description="Bifunctional inhibitor/plant lipid transfer protein/seed storage helical domain-containing protein" evidence="1">
    <location>
        <begin position="23"/>
        <end position="108"/>
    </location>
</feature>
<dbReference type="OMA" id="CNMSNDQ"/>
<evidence type="ECO:0000256" key="1">
    <source>
        <dbReference type="SAM" id="SignalP"/>
    </source>
</evidence>
<accession>A0A2C9UG27</accession>